<name>A0AAU8LZN4_9BACT</name>
<dbReference type="AlphaFoldDB" id="A0AAU8LZN4"/>
<proteinExistence type="predicted"/>
<dbReference type="EMBL" id="CP159373">
    <property type="protein sequence ID" value="XCN74443.1"/>
    <property type="molecule type" value="Genomic_DNA"/>
</dbReference>
<organism evidence="1">
    <name type="scientific">Candidatus Electrothrix aestuarii</name>
    <dbReference type="NCBI Taxonomy" id="3062594"/>
    <lineage>
        <taxon>Bacteria</taxon>
        <taxon>Pseudomonadati</taxon>
        <taxon>Thermodesulfobacteriota</taxon>
        <taxon>Desulfobulbia</taxon>
        <taxon>Desulfobulbales</taxon>
        <taxon>Desulfobulbaceae</taxon>
        <taxon>Candidatus Electrothrix</taxon>
    </lineage>
</organism>
<reference evidence="1" key="2">
    <citation type="submission" date="2024-06" db="EMBL/GenBank/DDBJ databases">
        <authorList>
            <person name="Plum-Jensen L.E."/>
            <person name="Schramm A."/>
            <person name="Marshall I.P.G."/>
        </authorList>
    </citation>
    <scope>NUCLEOTIDE SEQUENCE</scope>
    <source>
        <strain evidence="1">Rat1</strain>
    </source>
</reference>
<reference evidence="1" key="1">
    <citation type="journal article" date="2024" name="Syst. Appl. Microbiol.">
        <title>First single-strain enrichments of Electrothrix cable bacteria, description of E. aestuarii sp. nov. and E. rattekaaiensis sp. nov., and proposal of a cable bacteria taxonomy following the rules of the SeqCode.</title>
        <authorList>
            <person name="Plum-Jensen L.E."/>
            <person name="Schramm A."/>
            <person name="Marshall I.P.G."/>
        </authorList>
    </citation>
    <scope>NUCLEOTIDE SEQUENCE</scope>
    <source>
        <strain evidence="1">Rat1</strain>
    </source>
</reference>
<protein>
    <submittedName>
        <fullName evidence="1">Uncharacterized protein</fullName>
    </submittedName>
</protein>
<sequence length="169" mass="20160">MTRKKKQQKSSWQDIEKIIGQFDKKQFTDLLRDLYQLSSDNKDFFSTRFSTGEDLLSKYKETIQKSVHPYLEDGELLDIQKANDAINRYSKAVDNPMGEAELRVYYVECGNNFTLSYGDIDEDFYDSMIEMYEYATETVLELLPKKQDEYRNRLKKNYEICIRYWLGIL</sequence>
<accession>A0AAU8LZN4</accession>
<evidence type="ECO:0000313" key="1">
    <source>
        <dbReference type="EMBL" id="XCN74443.1"/>
    </source>
</evidence>
<gene>
    <name evidence="1" type="ORF">Q3M24_06770</name>
</gene>
<dbReference type="KEGG" id="eaj:Q3M24_06770"/>